<dbReference type="AlphaFoldDB" id="A0A7H8NJP4"/>
<dbReference type="EMBL" id="CP054929">
    <property type="protein sequence ID" value="QKW54779.1"/>
    <property type="molecule type" value="Genomic_DNA"/>
</dbReference>
<gene>
    <name evidence="1" type="ORF">HUT08_25975</name>
</gene>
<keyword evidence="2" id="KW-1185">Reference proteome</keyword>
<dbReference type="Proteomes" id="UP000509303">
    <property type="component" value="Chromosome"/>
</dbReference>
<name>A0A7H8NJP4_9ACTN</name>
<protein>
    <submittedName>
        <fullName evidence="1">Uncharacterized protein</fullName>
    </submittedName>
</protein>
<organism evidence="1 2">
    <name type="scientific">Streptomyces buecherae</name>
    <dbReference type="NCBI Taxonomy" id="2763006"/>
    <lineage>
        <taxon>Bacteria</taxon>
        <taxon>Bacillati</taxon>
        <taxon>Actinomycetota</taxon>
        <taxon>Actinomycetes</taxon>
        <taxon>Kitasatosporales</taxon>
        <taxon>Streptomycetaceae</taxon>
        <taxon>Streptomyces</taxon>
    </lineage>
</organism>
<reference evidence="1 2" key="1">
    <citation type="submission" date="2020-06" db="EMBL/GenBank/DDBJ databases">
        <title>Genome mining for natural products.</title>
        <authorList>
            <person name="Zhang B."/>
            <person name="Shi J."/>
            <person name="Ge H."/>
        </authorList>
    </citation>
    <scope>NUCLEOTIDE SEQUENCE [LARGE SCALE GENOMIC DNA]</scope>
    <source>
        <strain evidence="1 2">NA00687</strain>
    </source>
</reference>
<evidence type="ECO:0000313" key="1">
    <source>
        <dbReference type="EMBL" id="QKW54779.1"/>
    </source>
</evidence>
<accession>A0A7H8NJP4</accession>
<proteinExistence type="predicted"/>
<evidence type="ECO:0000313" key="2">
    <source>
        <dbReference type="Proteomes" id="UP000509303"/>
    </source>
</evidence>
<sequence length="91" mass="10509">MTQILREPGFHEPSDEDECSRFWFFCQAHDQHYWHESCGEGPHLIASHCQEHGPENVWPQSRTLMFPEGFDPPLSDAQLAWVRADGDDDAV</sequence>